<evidence type="ECO:0000313" key="12">
    <source>
        <dbReference type="Proteomes" id="UP001500827"/>
    </source>
</evidence>
<comment type="cofactor">
    <cofactor evidence="1">
        <name>Zn(2+)</name>
        <dbReference type="ChEBI" id="CHEBI:29105"/>
    </cofactor>
</comment>
<dbReference type="InterPro" id="IPR042089">
    <property type="entry name" value="Peptidase_M13_dom_2"/>
</dbReference>
<evidence type="ECO:0000256" key="7">
    <source>
        <dbReference type="ARBA" id="ARBA00023049"/>
    </source>
</evidence>
<evidence type="ECO:0000256" key="5">
    <source>
        <dbReference type="ARBA" id="ARBA00022801"/>
    </source>
</evidence>
<comment type="similarity">
    <text evidence="2">Belongs to the peptidase M13 family.</text>
</comment>
<feature type="chain" id="PRO_5045083113" evidence="8">
    <location>
        <begin position="35"/>
        <end position="686"/>
    </location>
</feature>
<evidence type="ECO:0000256" key="4">
    <source>
        <dbReference type="ARBA" id="ARBA00022723"/>
    </source>
</evidence>
<keyword evidence="3" id="KW-0645">Protease</keyword>
<keyword evidence="7" id="KW-0482">Metalloprotease</keyword>
<dbReference type="InterPro" id="IPR008753">
    <property type="entry name" value="Peptidase_M13_N"/>
</dbReference>
<protein>
    <submittedName>
        <fullName evidence="11">M13 family metallopeptidase</fullName>
    </submittedName>
</protein>
<keyword evidence="4" id="KW-0479">Metal-binding</keyword>
<keyword evidence="5" id="KW-0378">Hydrolase</keyword>
<evidence type="ECO:0000256" key="6">
    <source>
        <dbReference type="ARBA" id="ARBA00022833"/>
    </source>
</evidence>
<dbReference type="Gene3D" id="1.10.1380.10">
    <property type="entry name" value="Neutral endopeptidase , domain2"/>
    <property type="match status" value="1"/>
</dbReference>
<dbReference type="PANTHER" id="PTHR11733:SF167">
    <property type="entry name" value="FI17812P1-RELATED"/>
    <property type="match status" value="1"/>
</dbReference>
<dbReference type="CDD" id="cd08662">
    <property type="entry name" value="M13"/>
    <property type="match status" value="1"/>
</dbReference>
<feature type="domain" description="Peptidase M13 C-terminal" evidence="9">
    <location>
        <begin position="481"/>
        <end position="683"/>
    </location>
</feature>
<dbReference type="Pfam" id="PF01431">
    <property type="entry name" value="Peptidase_M13"/>
    <property type="match status" value="1"/>
</dbReference>
<dbReference type="SUPFAM" id="SSF55486">
    <property type="entry name" value="Metalloproteases ('zincins'), catalytic domain"/>
    <property type="match status" value="1"/>
</dbReference>
<keyword evidence="6" id="KW-0862">Zinc</keyword>
<gene>
    <name evidence="11" type="ORF">GCM10022276_12890</name>
</gene>
<sequence length="686" mass="76899">MEAPLSRRDYRMKFKVLALAAASILAIAPSGAGAAKPVYGTWGYDATAMDAGVKPGDDFFDYVNGSWFKRTEIAADRTFAGIDSVLNDQIEKDVRAIVEDMAKDPSANGRLGQQIGDLYNSWMDEARVEQLGTAPLKPYLAKIDAAKTRGDLVELFASPGYDSPIGIAIFADLKDPTRYSVYAGQDGLGMPNRDYYLLKGEKYDAYRKAYRNYLIELQTLAGISQPEARADRIIALETAIAKIHWTPEQQRDVEKVYNPMTRAQLRTFAPQIDWDRALNRLGIGKVNKVVVGEKSAVQAEAKLFASTPLQTWKDWTAVHFISGNAQYLPKAFDDAKFNFYSKTLRDVPEQRARWKRGVDMVDNALGEGVGQIYVQRHYPPESDRQMKELIGNILAALKEKIETNSWMDAPTKARALEKLASFDPRIGHPVKYIDYSTLEVKRGDLLGNAIRSSDFNWKLDVSRYPKPVDRALWGMLPQTNNAYYDPTQNQITFPAAILQPPYFDPRADAASNYGSIGATIGHEIGHGFDDQGRKFDAKGRLADWWTPATAKLYTAHADTLVSQYDSYEPIPGVHIKGQLTLGENLGDLGGLEVAYAAYRKYVAQHGEPPVIDGLTGDQRFFIAYGYSWETKQREGALRAQLLTNEHSPAKYRVNGVVRNIDAWYKAFNVQPGDKMYLPPEKRVRVW</sequence>
<evidence type="ECO:0000256" key="3">
    <source>
        <dbReference type="ARBA" id="ARBA00022670"/>
    </source>
</evidence>
<feature type="signal peptide" evidence="8">
    <location>
        <begin position="1"/>
        <end position="34"/>
    </location>
</feature>
<evidence type="ECO:0000259" key="9">
    <source>
        <dbReference type="Pfam" id="PF01431"/>
    </source>
</evidence>
<dbReference type="PROSITE" id="PS51885">
    <property type="entry name" value="NEPRILYSIN"/>
    <property type="match status" value="1"/>
</dbReference>
<dbReference type="Gene3D" id="3.40.390.10">
    <property type="entry name" value="Collagenase (Catalytic Domain)"/>
    <property type="match status" value="1"/>
</dbReference>
<keyword evidence="8" id="KW-0732">Signal</keyword>
<reference evidence="12" key="1">
    <citation type="journal article" date="2019" name="Int. J. Syst. Evol. Microbiol.">
        <title>The Global Catalogue of Microorganisms (GCM) 10K type strain sequencing project: providing services to taxonomists for standard genome sequencing and annotation.</title>
        <authorList>
            <consortium name="The Broad Institute Genomics Platform"/>
            <consortium name="The Broad Institute Genome Sequencing Center for Infectious Disease"/>
            <person name="Wu L."/>
            <person name="Ma J."/>
        </authorList>
    </citation>
    <scope>NUCLEOTIDE SEQUENCE [LARGE SCALE GENOMIC DNA]</scope>
    <source>
        <strain evidence="12">JCM 17543</strain>
    </source>
</reference>
<dbReference type="InterPro" id="IPR018497">
    <property type="entry name" value="Peptidase_M13_C"/>
</dbReference>
<evidence type="ECO:0000256" key="1">
    <source>
        <dbReference type="ARBA" id="ARBA00001947"/>
    </source>
</evidence>
<keyword evidence="12" id="KW-1185">Reference proteome</keyword>
<accession>A0ABP7L955</accession>
<comment type="caution">
    <text evidence="11">The sequence shown here is derived from an EMBL/GenBank/DDBJ whole genome shotgun (WGS) entry which is preliminary data.</text>
</comment>
<dbReference type="Proteomes" id="UP001500827">
    <property type="component" value="Unassembled WGS sequence"/>
</dbReference>
<name>A0ABP7L955_9SPHN</name>
<evidence type="ECO:0000256" key="2">
    <source>
        <dbReference type="ARBA" id="ARBA00007357"/>
    </source>
</evidence>
<dbReference type="EMBL" id="BAABBM010000001">
    <property type="protein sequence ID" value="GAA3895230.1"/>
    <property type="molecule type" value="Genomic_DNA"/>
</dbReference>
<dbReference type="Pfam" id="PF05649">
    <property type="entry name" value="Peptidase_M13_N"/>
    <property type="match status" value="1"/>
</dbReference>
<dbReference type="InterPro" id="IPR000718">
    <property type="entry name" value="Peptidase_M13"/>
</dbReference>
<feature type="domain" description="Peptidase M13 N-terminal" evidence="10">
    <location>
        <begin position="55"/>
        <end position="429"/>
    </location>
</feature>
<evidence type="ECO:0000259" key="10">
    <source>
        <dbReference type="Pfam" id="PF05649"/>
    </source>
</evidence>
<evidence type="ECO:0000256" key="8">
    <source>
        <dbReference type="SAM" id="SignalP"/>
    </source>
</evidence>
<evidence type="ECO:0000313" key="11">
    <source>
        <dbReference type="EMBL" id="GAA3895230.1"/>
    </source>
</evidence>
<dbReference type="InterPro" id="IPR024079">
    <property type="entry name" value="MetalloPept_cat_dom_sf"/>
</dbReference>
<dbReference type="PRINTS" id="PR00786">
    <property type="entry name" value="NEPRILYSIN"/>
</dbReference>
<proteinExistence type="inferred from homology"/>
<organism evidence="11 12">
    <name type="scientific">Sphingomonas limnosediminicola</name>
    <dbReference type="NCBI Taxonomy" id="940133"/>
    <lineage>
        <taxon>Bacteria</taxon>
        <taxon>Pseudomonadati</taxon>
        <taxon>Pseudomonadota</taxon>
        <taxon>Alphaproteobacteria</taxon>
        <taxon>Sphingomonadales</taxon>
        <taxon>Sphingomonadaceae</taxon>
        <taxon>Sphingomonas</taxon>
    </lineage>
</organism>
<dbReference type="PANTHER" id="PTHR11733">
    <property type="entry name" value="ZINC METALLOPROTEASE FAMILY M13 NEPRILYSIN-RELATED"/>
    <property type="match status" value="1"/>
</dbReference>